<sequence length="154" mass="17597">MPLSITSYSTFLKFAYDAAPRQAESLNSVSFERPNGYHIGNSIECVQRKYTAQDKNVVNHNEQGELIRNGETVTGSHIVDLIHYTVSTRQRKEPIGSKEFQILLRKMNVPKNLIAERGKKSLTQTGGLFVKKKGRRDIMPGTTQKKEKIQWIKY</sequence>
<evidence type="ECO:0000313" key="1">
    <source>
        <dbReference type="EMBL" id="VDI00384.1"/>
    </source>
</evidence>
<dbReference type="EMBL" id="UYJE01001230">
    <property type="protein sequence ID" value="VDI00384.1"/>
    <property type="molecule type" value="Genomic_DNA"/>
</dbReference>
<gene>
    <name evidence="1" type="ORF">MGAL_10B081738</name>
</gene>
<organism evidence="1 2">
    <name type="scientific">Mytilus galloprovincialis</name>
    <name type="common">Mediterranean mussel</name>
    <dbReference type="NCBI Taxonomy" id="29158"/>
    <lineage>
        <taxon>Eukaryota</taxon>
        <taxon>Metazoa</taxon>
        <taxon>Spiralia</taxon>
        <taxon>Lophotrochozoa</taxon>
        <taxon>Mollusca</taxon>
        <taxon>Bivalvia</taxon>
        <taxon>Autobranchia</taxon>
        <taxon>Pteriomorphia</taxon>
        <taxon>Mytilida</taxon>
        <taxon>Mytiloidea</taxon>
        <taxon>Mytilidae</taxon>
        <taxon>Mytilinae</taxon>
        <taxon>Mytilus</taxon>
    </lineage>
</organism>
<accession>A0A8B6C5F6</accession>
<evidence type="ECO:0000313" key="2">
    <source>
        <dbReference type="Proteomes" id="UP000596742"/>
    </source>
</evidence>
<dbReference type="OrthoDB" id="6174805at2759"/>
<comment type="caution">
    <text evidence="1">The sequence shown here is derived from an EMBL/GenBank/DDBJ whole genome shotgun (WGS) entry which is preliminary data.</text>
</comment>
<name>A0A8B6C5F6_MYTGA</name>
<reference evidence="1" key="1">
    <citation type="submission" date="2018-11" db="EMBL/GenBank/DDBJ databases">
        <authorList>
            <person name="Alioto T."/>
            <person name="Alioto T."/>
        </authorList>
    </citation>
    <scope>NUCLEOTIDE SEQUENCE</scope>
</reference>
<protein>
    <submittedName>
        <fullName evidence="1">Uncharacterized protein</fullName>
    </submittedName>
</protein>
<dbReference type="Proteomes" id="UP000596742">
    <property type="component" value="Unassembled WGS sequence"/>
</dbReference>
<keyword evidence="2" id="KW-1185">Reference proteome</keyword>
<dbReference type="AlphaFoldDB" id="A0A8B6C5F6"/>
<proteinExistence type="predicted"/>